<dbReference type="Proteomes" id="UP000827986">
    <property type="component" value="Unassembled WGS sequence"/>
</dbReference>
<comment type="caution">
    <text evidence="2">The sequence shown here is derived from an EMBL/GenBank/DDBJ whole genome shotgun (WGS) entry which is preliminary data.</text>
</comment>
<organism evidence="2 3">
    <name type="scientific">Mauremys mutica</name>
    <name type="common">yellowpond turtle</name>
    <dbReference type="NCBI Taxonomy" id="74926"/>
    <lineage>
        <taxon>Eukaryota</taxon>
        <taxon>Metazoa</taxon>
        <taxon>Chordata</taxon>
        <taxon>Craniata</taxon>
        <taxon>Vertebrata</taxon>
        <taxon>Euteleostomi</taxon>
        <taxon>Archelosauria</taxon>
        <taxon>Testudinata</taxon>
        <taxon>Testudines</taxon>
        <taxon>Cryptodira</taxon>
        <taxon>Durocryptodira</taxon>
        <taxon>Testudinoidea</taxon>
        <taxon>Geoemydidae</taxon>
        <taxon>Geoemydinae</taxon>
        <taxon>Mauremys</taxon>
    </lineage>
</organism>
<dbReference type="EMBL" id="JAHDVG010000482">
    <property type="protein sequence ID" value="KAH1172587.1"/>
    <property type="molecule type" value="Genomic_DNA"/>
</dbReference>
<evidence type="ECO:0000313" key="2">
    <source>
        <dbReference type="EMBL" id="KAH1172587.1"/>
    </source>
</evidence>
<keyword evidence="3" id="KW-1185">Reference proteome</keyword>
<protein>
    <submittedName>
        <fullName evidence="2">Uncharacterized protein</fullName>
    </submittedName>
</protein>
<gene>
    <name evidence="2" type="ORF">KIL84_016426</name>
</gene>
<proteinExistence type="predicted"/>
<sequence>MEKRTEDRRRQDSSQSAEGNRKDKYLETEKLVPDCSYICTGGARALAYSRKLTEHMESCSVLLILSSSLGQPACCCVKHFTHSDTQALHICRIILANREMHKYLSLRVSRFQRW</sequence>
<feature type="region of interest" description="Disordered" evidence="1">
    <location>
        <begin position="1"/>
        <end position="23"/>
    </location>
</feature>
<evidence type="ECO:0000256" key="1">
    <source>
        <dbReference type="SAM" id="MobiDB-lite"/>
    </source>
</evidence>
<feature type="compositionally biased region" description="Basic and acidic residues" evidence="1">
    <location>
        <begin position="1"/>
        <end position="12"/>
    </location>
</feature>
<dbReference type="AlphaFoldDB" id="A0A9D4AQQ6"/>
<evidence type="ECO:0000313" key="3">
    <source>
        <dbReference type="Proteomes" id="UP000827986"/>
    </source>
</evidence>
<accession>A0A9D4AQQ6</accession>
<reference evidence="2" key="1">
    <citation type="submission" date="2021-09" db="EMBL/GenBank/DDBJ databases">
        <title>The genome of Mauremys mutica provides insights into the evolution of semi-aquatic lifestyle.</title>
        <authorList>
            <person name="Gong S."/>
            <person name="Gao Y."/>
        </authorList>
    </citation>
    <scope>NUCLEOTIDE SEQUENCE</scope>
    <source>
        <strain evidence="2">MM-2020</strain>
        <tissue evidence="2">Muscle</tissue>
    </source>
</reference>
<name>A0A9D4AQQ6_9SAUR</name>